<dbReference type="SUPFAM" id="SSF56601">
    <property type="entry name" value="beta-lactamase/transpeptidase-like"/>
    <property type="match status" value="1"/>
</dbReference>
<dbReference type="Gene3D" id="3.40.710.10">
    <property type="entry name" value="DD-peptidase/beta-lactamase superfamily"/>
    <property type="match status" value="1"/>
</dbReference>
<gene>
    <name evidence="4" type="ORF">PAPYR_4976</name>
</gene>
<proteinExistence type="predicted"/>
<protein>
    <submittedName>
        <fullName evidence="4">Beta-lactamase</fullName>
    </submittedName>
</protein>
<dbReference type="InterPro" id="IPR050789">
    <property type="entry name" value="Diverse_Enzym_Activities"/>
</dbReference>
<accession>A0ABQ8UL67</accession>
<dbReference type="Proteomes" id="UP001141327">
    <property type="component" value="Unassembled WGS sequence"/>
</dbReference>
<dbReference type="InterPro" id="IPR012338">
    <property type="entry name" value="Beta-lactam/transpept-like"/>
</dbReference>
<dbReference type="PANTHER" id="PTHR43283">
    <property type="entry name" value="BETA-LACTAMASE-RELATED"/>
    <property type="match status" value="1"/>
</dbReference>
<keyword evidence="5" id="KW-1185">Reference proteome</keyword>
<evidence type="ECO:0000256" key="2">
    <source>
        <dbReference type="SAM" id="SignalP"/>
    </source>
</evidence>
<evidence type="ECO:0000259" key="3">
    <source>
        <dbReference type="Pfam" id="PF00144"/>
    </source>
</evidence>
<evidence type="ECO:0000256" key="1">
    <source>
        <dbReference type="ARBA" id="ARBA00022801"/>
    </source>
</evidence>
<name>A0ABQ8UL67_9EUKA</name>
<dbReference type="Pfam" id="PF00144">
    <property type="entry name" value="Beta-lactamase"/>
    <property type="match status" value="1"/>
</dbReference>
<feature type="signal peptide" evidence="2">
    <location>
        <begin position="1"/>
        <end position="19"/>
    </location>
</feature>
<dbReference type="InterPro" id="IPR001466">
    <property type="entry name" value="Beta-lactam-related"/>
</dbReference>
<comment type="caution">
    <text evidence="4">The sequence shown here is derived from an EMBL/GenBank/DDBJ whole genome shotgun (WGS) entry which is preliminary data.</text>
</comment>
<evidence type="ECO:0000313" key="4">
    <source>
        <dbReference type="EMBL" id="KAJ4459172.1"/>
    </source>
</evidence>
<dbReference type="EMBL" id="JAPMOS010000022">
    <property type="protein sequence ID" value="KAJ4459172.1"/>
    <property type="molecule type" value="Genomic_DNA"/>
</dbReference>
<dbReference type="PANTHER" id="PTHR43283:SF11">
    <property type="entry name" value="BETA-LACTAMASE-RELATED DOMAIN-CONTAINING PROTEIN"/>
    <property type="match status" value="1"/>
</dbReference>
<keyword evidence="2" id="KW-0732">Signal</keyword>
<organism evidence="4 5">
    <name type="scientific">Paratrimastix pyriformis</name>
    <dbReference type="NCBI Taxonomy" id="342808"/>
    <lineage>
        <taxon>Eukaryota</taxon>
        <taxon>Metamonada</taxon>
        <taxon>Preaxostyla</taxon>
        <taxon>Paratrimastigidae</taxon>
        <taxon>Paratrimastix</taxon>
    </lineage>
</organism>
<feature type="chain" id="PRO_5046143171" evidence="2">
    <location>
        <begin position="20"/>
        <end position="411"/>
    </location>
</feature>
<feature type="domain" description="Beta-lactamase-related" evidence="3">
    <location>
        <begin position="25"/>
        <end position="210"/>
    </location>
</feature>
<keyword evidence="1" id="KW-0378">Hydrolase</keyword>
<evidence type="ECO:0000313" key="5">
    <source>
        <dbReference type="Proteomes" id="UP001141327"/>
    </source>
</evidence>
<sequence length="411" mass="45169">MKLAFQLFLAAFLVASVRCTSWDDVDNVLSAAVADKAFPGCVAVVGGEKGILYSKAFGNFVFPGDSAPLTPGVNPPMTLDTIFDIASLSKVAITTTATAQLYEAGYINLDDPVTSYLGSSYASHPGKDRITIRNLMLHNAGYPPDPTPGFIAKEFGCPATSQEHPPQDFTCQVKVYQAIYDQDLVRMPGVEYDYSDLSMMTMMYVIGRTARQYNLVGGDDLLPECVARTARAWHDPNASPSRPVDQCFFEAYVRLHVVAPLGLKHTGYLPSLVDRPNCAPTENDTYYRHEVVQGAVHDENAYASGGIQGHAAVFTTAMEAATLMHRLLFAAPRYNPQPARYLNETTVKYFTTVADPTFSSRALGWDLCGDPDRMIYTVFFTNRVYPTRQNMKIAKARTAFNTAVQKVVDGQ</sequence>
<reference evidence="4" key="1">
    <citation type="journal article" date="2022" name="bioRxiv">
        <title>Genomics of Preaxostyla Flagellates Illuminates Evolutionary Transitions and the Path Towards Mitochondrial Loss.</title>
        <authorList>
            <person name="Novak L.V.F."/>
            <person name="Treitli S.C."/>
            <person name="Pyrih J."/>
            <person name="Halakuc P."/>
            <person name="Pipaliya S.V."/>
            <person name="Vacek V."/>
            <person name="Brzon O."/>
            <person name="Soukal P."/>
            <person name="Eme L."/>
            <person name="Dacks J.B."/>
            <person name="Karnkowska A."/>
            <person name="Elias M."/>
            <person name="Hampl V."/>
        </authorList>
    </citation>
    <scope>NUCLEOTIDE SEQUENCE</scope>
    <source>
        <strain evidence="4">RCP-MX</strain>
    </source>
</reference>